<accession>A0A6G9IEP7</accession>
<evidence type="ECO:0000313" key="3">
    <source>
        <dbReference type="Proteomes" id="UP000501168"/>
    </source>
</evidence>
<evidence type="ECO:0000313" key="2">
    <source>
        <dbReference type="EMBL" id="QIQ22279.1"/>
    </source>
</evidence>
<keyword evidence="3" id="KW-1185">Reference proteome</keyword>
<evidence type="ECO:0000259" key="1">
    <source>
        <dbReference type="SMART" id="SM00471"/>
    </source>
</evidence>
<dbReference type="Gene3D" id="1.20.58.1910">
    <property type="match status" value="1"/>
</dbReference>
<protein>
    <submittedName>
        <fullName evidence="2">HD domain-containing protein</fullName>
    </submittedName>
</protein>
<gene>
    <name evidence="2" type="ORF">IPMB12_11630</name>
</gene>
<dbReference type="InterPro" id="IPR003607">
    <property type="entry name" value="HD/PDEase_dom"/>
</dbReference>
<dbReference type="EMBL" id="CP050253">
    <property type="protein sequence ID" value="QIQ22279.1"/>
    <property type="molecule type" value="Genomic_DNA"/>
</dbReference>
<dbReference type="RefSeq" id="WP_166917575.1">
    <property type="nucleotide sequence ID" value="NZ_CP050253.1"/>
</dbReference>
<dbReference type="CDD" id="cd00077">
    <property type="entry name" value="HDc"/>
    <property type="match status" value="1"/>
</dbReference>
<dbReference type="SUPFAM" id="SSF109604">
    <property type="entry name" value="HD-domain/PDEase-like"/>
    <property type="match status" value="1"/>
</dbReference>
<dbReference type="SMART" id="SM00471">
    <property type="entry name" value="HDc"/>
    <property type="match status" value="1"/>
</dbReference>
<dbReference type="PANTHER" id="PTHR33594">
    <property type="entry name" value="SUPERFAMILY HYDROLASE, PUTATIVE (AFU_ORTHOLOGUE AFUA_1G03035)-RELATED"/>
    <property type="match status" value="1"/>
</dbReference>
<feature type="domain" description="HD/PDEase" evidence="1">
    <location>
        <begin position="29"/>
        <end position="145"/>
    </location>
</feature>
<dbReference type="Pfam" id="PF01966">
    <property type="entry name" value="HD"/>
    <property type="match status" value="1"/>
</dbReference>
<dbReference type="PANTHER" id="PTHR33594:SF1">
    <property type="entry name" value="HD_PDEASE DOMAIN-CONTAINING PROTEIN"/>
    <property type="match status" value="1"/>
</dbReference>
<organism evidence="2 3">
    <name type="scientific">Zophobihabitans entericus</name>
    <dbReference type="NCBI Taxonomy" id="1635327"/>
    <lineage>
        <taxon>Bacteria</taxon>
        <taxon>Pseudomonadati</taxon>
        <taxon>Pseudomonadota</taxon>
        <taxon>Gammaproteobacteria</taxon>
        <taxon>Orbales</taxon>
        <taxon>Orbaceae</taxon>
        <taxon>Zophobihabitans</taxon>
    </lineage>
</organism>
<dbReference type="KEGG" id="orb:IPMB12_11630"/>
<dbReference type="Gene3D" id="1.10.472.50">
    <property type="entry name" value="HD-domain/PDEase-like"/>
    <property type="match status" value="1"/>
</dbReference>
<dbReference type="InParanoid" id="A0A6G9IEP7"/>
<dbReference type="AlphaFoldDB" id="A0A6G9IEP7"/>
<reference evidence="2 3" key="1">
    <citation type="submission" date="2020-03" db="EMBL/GenBank/DDBJ databases">
        <title>Complete genome sequence of Orbus sp. IPMB12 (BCRC 80908).</title>
        <authorList>
            <person name="Lo W.-S."/>
            <person name="Chang T.-H."/>
            <person name="Kuo C.-H."/>
        </authorList>
    </citation>
    <scope>NUCLEOTIDE SEQUENCE [LARGE SCALE GENOMIC DNA]</scope>
    <source>
        <strain evidence="2 3">IPMB12</strain>
    </source>
</reference>
<proteinExistence type="predicted"/>
<dbReference type="InterPro" id="IPR006674">
    <property type="entry name" value="HD_domain"/>
</dbReference>
<sequence>MSNYQLSSKQQQIIEQTQKFVTEKLAHDTSGHDFAHIQRVVNLARQILNTEPASDPFIVLMSAYLHDVIDTKVIADVIQAKAELRDFLADNQVPLTDTQKIFDIIENMSYSKNLESKKVLSLDGQIVQDADRLDALGAIGIGRTFYYGGHKKNIMYNPDIAPRTSLTEQNYRQENTVINHFYEKLFLLKDMMNTEEGKRIASKRHQILVDFVQAFENEWRGKI</sequence>
<dbReference type="Proteomes" id="UP000501168">
    <property type="component" value="Chromosome"/>
</dbReference>
<dbReference type="FunCoup" id="A0A6G9IEP7">
    <property type="interactions" value="109"/>
</dbReference>
<name>A0A6G9IEP7_9GAMM</name>